<accession>A0A9W6VI55</accession>
<dbReference type="InterPro" id="IPR016181">
    <property type="entry name" value="Acyl_CoA_acyltransferase"/>
</dbReference>
<organism evidence="2 3">
    <name type="scientific">Amycolatopsis taiwanensis</name>
    <dbReference type="NCBI Taxonomy" id="342230"/>
    <lineage>
        <taxon>Bacteria</taxon>
        <taxon>Bacillati</taxon>
        <taxon>Actinomycetota</taxon>
        <taxon>Actinomycetes</taxon>
        <taxon>Pseudonocardiales</taxon>
        <taxon>Pseudonocardiaceae</taxon>
        <taxon>Amycolatopsis</taxon>
    </lineage>
</organism>
<evidence type="ECO:0000259" key="1">
    <source>
        <dbReference type="PROSITE" id="PS51186"/>
    </source>
</evidence>
<proteinExistence type="predicted"/>
<feature type="domain" description="N-acetyltransferase" evidence="1">
    <location>
        <begin position="13"/>
        <end position="180"/>
    </location>
</feature>
<comment type="caution">
    <text evidence="2">The sequence shown here is derived from an EMBL/GenBank/DDBJ whole genome shotgun (WGS) entry which is preliminary data.</text>
</comment>
<dbReference type="PANTHER" id="PTHR43792">
    <property type="entry name" value="GNAT FAMILY, PUTATIVE (AFU_ORTHOLOGUE AFUA_3G00765)-RELATED-RELATED"/>
    <property type="match status" value="1"/>
</dbReference>
<dbReference type="RefSeq" id="WP_285488970.1">
    <property type="nucleotide sequence ID" value="NZ_BSTI01000016.1"/>
</dbReference>
<gene>
    <name evidence="2" type="ORF">Atai01_59990</name>
</gene>
<dbReference type="AlphaFoldDB" id="A0A9W6VI55"/>
<dbReference type="InterPro" id="IPR051531">
    <property type="entry name" value="N-acetyltransferase"/>
</dbReference>
<dbReference type="Gene3D" id="3.40.630.30">
    <property type="match status" value="1"/>
</dbReference>
<name>A0A9W6VI55_9PSEU</name>
<keyword evidence="3" id="KW-1185">Reference proteome</keyword>
<dbReference type="InterPro" id="IPR000182">
    <property type="entry name" value="GNAT_dom"/>
</dbReference>
<dbReference type="PROSITE" id="PS51186">
    <property type="entry name" value="GNAT"/>
    <property type="match status" value="1"/>
</dbReference>
<dbReference type="Proteomes" id="UP001165136">
    <property type="component" value="Unassembled WGS sequence"/>
</dbReference>
<evidence type="ECO:0000313" key="2">
    <source>
        <dbReference type="EMBL" id="GLY69380.1"/>
    </source>
</evidence>
<protein>
    <submittedName>
        <fullName evidence="2">N-acetyltransferase</fullName>
    </submittedName>
</protein>
<dbReference type="Pfam" id="PF13302">
    <property type="entry name" value="Acetyltransf_3"/>
    <property type="match status" value="1"/>
</dbReference>
<dbReference type="GO" id="GO:0016747">
    <property type="term" value="F:acyltransferase activity, transferring groups other than amino-acyl groups"/>
    <property type="evidence" value="ECO:0007669"/>
    <property type="project" value="InterPro"/>
</dbReference>
<reference evidence="2" key="1">
    <citation type="submission" date="2023-03" db="EMBL/GenBank/DDBJ databases">
        <title>Amycolatopsis taiwanensis NBRC 103393.</title>
        <authorList>
            <person name="Ichikawa N."/>
            <person name="Sato H."/>
            <person name="Tonouchi N."/>
        </authorList>
    </citation>
    <scope>NUCLEOTIDE SEQUENCE</scope>
    <source>
        <strain evidence="2">NBRC 103393</strain>
    </source>
</reference>
<sequence length="185" mass="21231">MLQPTYPVKTARLILRPFTKDDLSPLHAFQSRPEVTRYLHWEPRSRADTAKALTDKIEHSTLREPGESMSVAVELIETGELIGDLTLRWASAEHRSGELSFIFHPKHYGRGYAAEATTELLRMGFEELGLHRIFGRCDGRNIASASLMEGLGMRREAHLREDELVKGEWTDKLVYAMLAAEWRRR</sequence>
<dbReference type="PANTHER" id="PTHR43792:SF1">
    <property type="entry name" value="N-ACETYLTRANSFERASE DOMAIN-CONTAINING PROTEIN"/>
    <property type="match status" value="1"/>
</dbReference>
<dbReference type="EMBL" id="BSTI01000016">
    <property type="protein sequence ID" value="GLY69380.1"/>
    <property type="molecule type" value="Genomic_DNA"/>
</dbReference>
<dbReference type="SUPFAM" id="SSF55729">
    <property type="entry name" value="Acyl-CoA N-acyltransferases (Nat)"/>
    <property type="match status" value="1"/>
</dbReference>
<evidence type="ECO:0000313" key="3">
    <source>
        <dbReference type="Proteomes" id="UP001165136"/>
    </source>
</evidence>